<dbReference type="GO" id="GO:0006269">
    <property type="term" value="P:DNA replication, synthesis of primer"/>
    <property type="evidence" value="ECO:0007669"/>
    <property type="project" value="UniProtKB-KW"/>
</dbReference>
<evidence type="ECO:0000256" key="7">
    <source>
        <dbReference type="ARBA" id="ARBA00023014"/>
    </source>
</evidence>
<organism evidence="9 10">
    <name type="scientific">Cephus cinctus</name>
    <name type="common">Wheat stem sawfly</name>
    <dbReference type="NCBI Taxonomy" id="211228"/>
    <lineage>
        <taxon>Eukaryota</taxon>
        <taxon>Metazoa</taxon>
        <taxon>Ecdysozoa</taxon>
        <taxon>Arthropoda</taxon>
        <taxon>Hexapoda</taxon>
        <taxon>Insecta</taxon>
        <taxon>Pterygota</taxon>
        <taxon>Neoptera</taxon>
        <taxon>Endopterygota</taxon>
        <taxon>Hymenoptera</taxon>
        <taxon>Cephoidea</taxon>
        <taxon>Cephidae</taxon>
        <taxon>Cephus</taxon>
    </lineage>
</organism>
<dbReference type="Pfam" id="PF04104">
    <property type="entry name" value="DNA_primase_lrg"/>
    <property type="match status" value="1"/>
</dbReference>
<dbReference type="Pfam" id="PF26466">
    <property type="entry name" value="DNA_primase_lrg_N"/>
    <property type="match status" value="1"/>
</dbReference>
<keyword evidence="4" id="KW-0235">DNA replication</keyword>
<dbReference type="GO" id="GO:0051539">
    <property type="term" value="F:4 iron, 4 sulfur cluster binding"/>
    <property type="evidence" value="ECO:0007669"/>
    <property type="project" value="UniProtKB-KW"/>
</dbReference>
<keyword evidence="3" id="KW-0639">Primosome</keyword>
<reference evidence="10" key="1">
    <citation type="submission" date="2025-08" db="UniProtKB">
        <authorList>
            <consortium name="RefSeq"/>
        </authorList>
    </citation>
    <scope>IDENTIFICATION</scope>
</reference>
<dbReference type="InterPro" id="IPR007238">
    <property type="entry name" value="DNA_primase_lsu_euk/arc"/>
</dbReference>
<accession>A0AAJ7BVV4</accession>
<keyword evidence="6" id="KW-0408">Iron</keyword>
<evidence type="ECO:0000313" key="10">
    <source>
        <dbReference type="RefSeq" id="XP_015595664.1"/>
    </source>
</evidence>
<dbReference type="InterPro" id="IPR058560">
    <property type="entry name" value="DNA_primase_C"/>
</dbReference>
<evidence type="ECO:0000313" key="9">
    <source>
        <dbReference type="Proteomes" id="UP000694920"/>
    </source>
</evidence>
<keyword evidence="5" id="KW-0479">Metal-binding</keyword>
<dbReference type="Proteomes" id="UP000694920">
    <property type="component" value="Unplaced"/>
</dbReference>
<evidence type="ECO:0000256" key="5">
    <source>
        <dbReference type="ARBA" id="ARBA00022723"/>
    </source>
</evidence>
<keyword evidence="9" id="KW-1185">Reference proteome</keyword>
<evidence type="ECO:0000256" key="6">
    <source>
        <dbReference type="ARBA" id="ARBA00023004"/>
    </source>
</evidence>
<dbReference type="GO" id="GO:0046872">
    <property type="term" value="F:metal ion binding"/>
    <property type="evidence" value="ECO:0007669"/>
    <property type="project" value="UniProtKB-KW"/>
</dbReference>
<keyword evidence="7" id="KW-0411">Iron-sulfur</keyword>
<evidence type="ECO:0000256" key="1">
    <source>
        <dbReference type="ARBA" id="ARBA00001966"/>
    </source>
</evidence>
<dbReference type="RefSeq" id="XP_015595664.1">
    <property type="nucleotide sequence ID" value="XM_015740178.2"/>
</dbReference>
<comment type="cofactor">
    <cofactor evidence="1">
        <name>[4Fe-4S] cluster</name>
        <dbReference type="ChEBI" id="CHEBI:49883"/>
    </cofactor>
</comment>
<evidence type="ECO:0000256" key="2">
    <source>
        <dbReference type="ARBA" id="ARBA00022485"/>
    </source>
</evidence>
<dbReference type="Gene3D" id="1.20.930.80">
    <property type="match status" value="1"/>
</dbReference>
<protein>
    <submittedName>
        <fullName evidence="10">Probable DNA primase large subunit isoform X1</fullName>
    </submittedName>
</protein>
<evidence type="ECO:0000259" key="8">
    <source>
        <dbReference type="Pfam" id="PF04104"/>
    </source>
</evidence>
<gene>
    <name evidence="10" type="primary">LOC107267950</name>
</gene>
<dbReference type="AlphaFoldDB" id="A0AAJ7BVV4"/>
<dbReference type="GeneID" id="107267950"/>
<dbReference type="PANTHER" id="PTHR10537">
    <property type="entry name" value="DNA PRIMASE LARGE SUBUNIT"/>
    <property type="match status" value="1"/>
</dbReference>
<dbReference type="PANTHER" id="PTHR10537:SF4">
    <property type="entry name" value="DNA PRIMASE LARGE SUBUNIT"/>
    <property type="match status" value="1"/>
</dbReference>
<feature type="domain" description="DNA primase large subunit C-terminal" evidence="8">
    <location>
        <begin position="241"/>
        <end position="413"/>
    </location>
</feature>
<sequence length="420" mass="49406">MFYLHPPRGQTAFHIIEDCVFTRIEYLALLYRNDADKFDGNFEYLLEDSGYDKLGHFILRLLSTTSIDLYSYWITRETLLFMHRLNHITVKQLYRLMKKIAAEMLEKEEKSILENSLLEISKFLVQPQVLNHILSSEHTSDCEAYRCKLRFESVPDLVQMRLLYLEQGFCIVPCSKWKEVLQSLFHRFVKDEVFFMNSELSSNIIECDSRLHSLNQRVQYQVLREGFGCGRITVGNVDEEAKKFPLCMYHLHRTLRSRHRLSHYARFYYSLFLKECGMKLSDAIHYWKNEYSKPHSCTSVCSHNWQSSEKKFLYSIRHLYGLEGSRKSYHAPSCSVICKQSTGSRYEGGCPFIHFDKAVLRSILTDLLTEKQVDNYIKSLSKQEPEKACTALFKLMQIQNGGDITIRSPVQFYLRMIDPN</sequence>
<evidence type="ECO:0000256" key="3">
    <source>
        <dbReference type="ARBA" id="ARBA00022515"/>
    </source>
</evidence>
<dbReference type="GO" id="GO:0005658">
    <property type="term" value="C:alpha DNA polymerase:primase complex"/>
    <property type="evidence" value="ECO:0007669"/>
    <property type="project" value="TreeGrafter"/>
</dbReference>
<evidence type="ECO:0000256" key="4">
    <source>
        <dbReference type="ARBA" id="ARBA00022705"/>
    </source>
</evidence>
<proteinExistence type="predicted"/>
<dbReference type="KEGG" id="ccin:107267950"/>
<name>A0AAJ7BVV4_CEPCN</name>
<keyword evidence="2" id="KW-0004">4Fe-4S</keyword>
<dbReference type="GO" id="GO:0006270">
    <property type="term" value="P:DNA replication initiation"/>
    <property type="evidence" value="ECO:0007669"/>
    <property type="project" value="TreeGrafter"/>
</dbReference>